<dbReference type="PROSITE" id="PS51123">
    <property type="entry name" value="OMPA_2"/>
    <property type="match status" value="1"/>
</dbReference>
<keyword evidence="6 7" id="KW-0472">Membrane</keyword>
<gene>
    <name evidence="9" type="ORF">FRD01_15565</name>
</gene>
<protein>
    <submittedName>
        <fullName evidence="9">OmpA family protein</fullName>
    </submittedName>
</protein>
<dbReference type="InterPro" id="IPR050330">
    <property type="entry name" value="Bact_OuterMem_StrucFunc"/>
</dbReference>
<comment type="subcellular location">
    <subcellularLocation>
        <location evidence="1">Cell membrane</location>
        <topology evidence="1">Single-pass membrane protein</topology>
    </subcellularLocation>
</comment>
<comment type="similarity">
    <text evidence="2">Belongs to the MotB family.</text>
</comment>
<dbReference type="Gene3D" id="3.30.1330.60">
    <property type="entry name" value="OmpA-like domain"/>
    <property type="match status" value="1"/>
</dbReference>
<dbReference type="Pfam" id="PF13677">
    <property type="entry name" value="MotB_plug"/>
    <property type="match status" value="1"/>
</dbReference>
<dbReference type="Proteomes" id="UP000321595">
    <property type="component" value="Chromosome"/>
</dbReference>
<evidence type="ECO:0000313" key="10">
    <source>
        <dbReference type="Proteomes" id="UP000321595"/>
    </source>
</evidence>
<dbReference type="SUPFAM" id="SSF103088">
    <property type="entry name" value="OmpA-like"/>
    <property type="match status" value="1"/>
</dbReference>
<dbReference type="InterPro" id="IPR006665">
    <property type="entry name" value="OmpA-like"/>
</dbReference>
<dbReference type="RefSeq" id="WP_146961225.1">
    <property type="nucleotide sequence ID" value="NZ_CP042467.1"/>
</dbReference>
<evidence type="ECO:0000256" key="7">
    <source>
        <dbReference type="PROSITE-ProRule" id="PRU00473"/>
    </source>
</evidence>
<evidence type="ECO:0000256" key="5">
    <source>
        <dbReference type="ARBA" id="ARBA00022989"/>
    </source>
</evidence>
<evidence type="ECO:0000256" key="2">
    <source>
        <dbReference type="ARBA" id="ARBA00008914"/>
    </source>
</evidence>
<dbReference type="KEGG" id="bbae:FRD01_15565"/>
<dbReference type="AlphaFoldDB" id="A0A5B8XY96"/>
<feature type="domain" description="OmpA-like" evidence="8">
    <location>
        <begin position="120"/>
        <end position="239"/>
    </location>
</feature>
<keyword evidence="3" id="KW-1003">Cell membrane</keyword>
<dbReference type="EMBL" id="CP042467">
    <property type="protein sequence ID" value="QED28626.1"/>
    <property type="molecule type" value="Genomic_DNA"/>
</dbReference>
<evidence type="ECO:0000259" key="8">
    <source>
        <dbReference type="PROSITE" id="PS51123"/>
    </source>
</evidence>
<dbReference type="InterPro" id="IPR036737">
    <property type="entry name" value="OmpA-like_sf"/>
</dbReference>
<name>A0A5B8XY96_9DELT</name>
<sequence length="247" mass="26491">MRRQAAPEKRGSSNAWMATFSDLLMLMLTFFVLLLTMSSLDAKKVRELARSGVHQQPSSNKDSAIEFQDKAAPPLIAGMTKALGKLNGGDDDVKEQVKTLMKELLKVSGIAGEAWIEVRATGVQVTIAGDIAFDEGSAQLTKEARQFVEDYARVAQGAGSNVSVETYLATQGSFEEEDAGWELALKRADTVASTIRRSGVEGQFIRVSARGARLGADELKFVQAAEVLRLGLIVGEPGAEASVGTKQ</sequence>
<evidence type="ECO:0000256" key="6">
    <source>
        <dbReference type="ARBA" id="ARBA00023136"/>
    </source>
</evidence>
<evidence type="ECO:0000313" key="9">
    <source>
        <dbReference type="EMBL" id="QED28626.1"/>
    </source>
</evidence>
<dbReference type="PANTHER" id="PTHR30329">
    <property type="entry name" value="STATOR ELEMENT OF FLAGELLAR MOTOR COMPLEX"/>
    <property type="match status" value="1"/>
</dbReference>
<evidence type="ECO:0000256" key="4">
    <source>
        <dbReference type="ARBA" id="ARBA00022692"/>
    </source>
</evidence>
<keyword evidence="4" id="KW-0812">Transmembrane</keyword>
<reference evidence="9 10" key="1">
    <citation type="submission" date="2019-08" db="EMBL/GenBank/DDBJ databases">
        <authorList>
            <person name="Liang Q."/>
        </authorList>
    </citation>
    <scope>NUCLEOTIDE SEQUENCE [LARGE SCALE GENOMIC DNA]</scope>
    <source>
        <strain evidence="9 10">V1718</strain>
    </source>
</reference>
<evidence type="ECO:0000256" key="1">
    <source>
        <dbReference type="ARBA" id="ARBA00004162"/>
    </source>
</evidence>
<dbReference type="InterPro" id="IPR025713">
    <property type="entry name" value="MotB-like_N_dom"/>
</dbReference>
<proteinExistence type="inferred from homology"/>
<dbReference type="Pfam" id="PF00691">
    <property type="entry name" value="OmpA"/>
    <property type="match status" value="1"/>
</dbReference>
<keyword evidence="5" id="KW-1133">Transmembrane helix</keyword>
<dbReference type="PANTHER" id="PTHR30329:SF21">
    <property type="entry name" value="LIPOPROTEIN YIAD-RELATED"/>
    <property type="match status" value="1"/>
</dbReference>
<organism evidence="9 10">
    <name type="scientific">Microvenator marinus</name>
    <dbReference type="NCBI Taxonomy" id="2600177"/>
    <lineage>
        <taxon>Bacteria</taxon>
        <taxon>Deltaproteobacteria</taxon>
        <taxon>Bradymonadales</taxon>
        <taxon>Microvenatoraceae</taxon>
        <taxon>Microvenator</taxon>
    </lineage>
</organism>
<dbReference type="OrthoDB" id="5469916at2"/>
<dbReference type="GO" id="GO:0005886">
    <property type="term" value="C:plasma membrane"/>
    <property type="evidence" value="ECO:0007669"/>
    <property type="project" value="UniProtKB-SubCell"/>
</dbReference>
<keyword evidence="10" id="KW-1185">Reference proteome</keyword>
<accession>A0A5B8XY96</accession>
<evidence type="ECO:0000256" key="3">
    <source>
        <dbReference type="ARBA" id="ARBA00022475"/>
    </source>
</evidence>